<dbReference type="EMBL" id="JACHNU010000002">
    <property type="protein sequence ID" value="MBB4662155.1"/>
    <property type="molecule type" value="Genomic_DNA"/>
</dbReference>
<dbReference type="GO" id="GO:0004462">
    <property type="term" value="F:lactoylglutathione lyase activity"/>
    <property type="evidence" value="ECO:0007669"/>
    <property type="project" value="InterPro"/>
</dbReference>
<dbReference type="PROSITE" id="PS00934">
    <property type="entry name" value="GLYOXALASE_I_1"/>
    <property type="match status" value="1"/>
</dbReference>
<evidence type="ECO:0000313" key="3">
    <source>
        <dbReference type="EMBL" id="MBB4662155.1"/>
    </source>
</evidence>
<feature type="domain" description="VOC" evidence="2">
    <location>
        <begin position="7"/>
        <end position="140"/>
    </location>
</feature>
<keyword evidence="4" id="KW-1185">Reference proteome</keyword>
<proteinExistence type="predicted"/>
<evidence type="ECO:0000256" key="1">
    <source>
        <dbReference type="ARBA" id="ARBA00022723"/>
    </source>
</evidence>
<name>A0A840ICT9_9ACTN</name>
<sequence>MAVAVEKIGHIGIAVRDMERTIRFYTEVLGLRLTEQFEYPEDEIGHGVAVTAGAFVRCDTTHHCISIFTLKQGAEEVEGVGYGLHHIAFEIATPERLLELYREFKSRGVEIVNARRGGPGNQPRFYARDPDGNLLEFYWGIDHIGWDGRPRPYPPIEEIDLESFDFEAFLAQREQDAAAAQEQASGDRVA</sequence>
<dbReference type="Proteomes" id="UP000585272">
    <property type="component" value="Unassembled WGS sequence"/>
</dbReference>
<dbReference type="GO" id="GO:0046872">
    <property type="term" value="F:metal ion binding"/>
    <property type="evidence" value="ECO:0007669"/>
    <property type="project" value="UniProtKB-KW"/>
</dbReference>
<dbReference type="SUPFAM" id="SSF54593">
    <property type="entry name" value="Glyoxalase/Bleomycin resistance protein/Dihydroxybiphenyl dioxygenase"/>
    <property type="match status" value="1"/>
</dbReference>
<dbReference type="GO" id="GO:0004493">
    <property type="term" value="F:methylmalonyl-CoA epimerase activity"/>
    <property type="evidence" value="ECO:0007669"/>
    <property type="project" value="TreeGrafter"/>
</dbReference>
<dbReference type="InterPro" id="IPR004360">
    <property type="entry name" value="Glyas_Fos-R_dOase_dom"/>
</dbReference>
<dbReference type="InterPro" id="IPR051785">
    <property type="entry name" value="MMCE/EMCE_epimerase"/>
</dbReference>
<dbReference type="PANTHER" id="PTHR43048">
    <property type="entry name" value="METHYLMALONYL-COA EPIMERASE"/>
    <property type="match status" value="1"/>
</dbReference>
<keyword evidence="3" id="KW-0223">Dioxygenase</keyword>
<dbReference type="PROSITE" id="PS51819">
    <property type="entry name" value="VOC"/>
    <property type="match status" value="1"/>
</dbReference>
<keyword evidence="3" id="KW-0560">Oxidoreductase</keyword>
<dbReference type="InterPro" id="IPR029068">
    <property type="entry name" value="Glyas_Bleomycin-R_OHBP_Dase"/>
</dbReference>
<organism evidence="3 4">
    <name type="scientific">Conexibacter arvalis</name>
    <dbReference type="NCBI Taxonomy" id="912552"/>
    <lineage>
        <taxon>Bacteria</taxon>
        <taxon>Bacillati</taxon>
        <taxon>Actinomycetota</taxon>
        <taxon>Thermoleophilia</taxon>
        <taxon>Solirubrobacterales</taxon>
        <taxon>Conexibacteraceae</taxon>
        <taxon>Conexibacter</taxon>
    </lineage>
</organism>
<comment type="caution">
    <text evidence="3">The sequence shown here is derived from an EMBL/GenBank/DDBJ whole genome shotgun (WGS) entry which is preliminary data.</text>
</comment>
<dbReference type="Pfam" id="PF00903">
    <property type="entry name" value="Glyoxalase"/>
    <property type="match status" value="1"/>
</dbReference>
<dbReference type="InterPro" id="IPR018146">
    <property type="entry name" value="Glyoxalase_1_CS"/>
</dbReference>
<dbReference type="EC" id="1.13.11.2" evidence="3"/>
<dbReference type="GO" id="GO:0018577">
    <property type="term" value="F:catechol 2,3-dioxygenase activity"/>
    <property type="evidence" value="ECO:0007669"/>
    <property type="project" value="UniProtKB-EC"/>
</dbReference>
<evidence type="ECO:0000313" key="4">
    <source>
        <dbReference type="Proteomes" id="UP000585272"/>
    </source>
</evidence>
<keyword evidence="1" id="KW-0479">Metal-binding</keyword>
<gene>
    <name evidence="3" type="ORF">BDZ31_001741</name>
</gene>
<evidence type="ECO:0000259" key="2">
    <source>
        <dbReference type="PROSITE" id="PS51819"/>
    </source>
</evidence>
<dbReference type="Gene3D" id="3.10.180.10">
    <property type="entry name" value="2,3-Dihydroxybiphenyl 1,2-Dioxygenase, domain 1"/>
    <property type="match status" value="1"/>
</dbReference>
<dbReference type="InterPro" id="IPR037523">
    <property type="entry name" value="VOC_core"/>
</dbReference>
<dbReference type="PANTHER" id="PTHR43048:SF3">
    <property type="entry name" value="METHYLMALONYL-COA EPIMERASE, MITOCHONDRIAL"/>
    <property type="match status" value="1"/>
</dbReference>
<dbReference type="GO" id="GO:0046491">
    <property type="term" value="P:L-methylmalonyl-CoA metabolic process"/>
    <property type="evidence" value="ECO:0007669"/>
    <property type="project" value="TreeGrafter"/>
</dbReference>
<reference evidence="3 4" key="1">
    <citation type="submission" date="2020-08" db="EMBL/GenBank/DDBJ databases">
        <title>Genomic Encyclopedia of Archaeal and Bacterial Type Strains, Phase II (KMG-II): from individual species to whole genera.</title>
        <authorList>
            <person name="Goeker M."/>
        </authorList>
    </citation>
    <scope>NUCLEOTIDE SEQUENCE [LARGE SCALE GENOMIC DNA]</scope>
    <source>
        <strain evidence="3 4">DSM 23288</strain>
    </source>
</reference>
<accession>A0A840ICT9</accession>
<dbReference type="AlphaFoldDB" id="A0A840ICT9"/>
<protein>
    <submittedName>
        <fullName evidence="3">Catechol 2,3-dioxygenase</fullName>
        <ecNumber evidence="3">1.13.11.2</ecNumber>
    </submittedName>
</protein>
<dbReference type="RefSeq" id="WP_183341134.1">
    <property type="nucleotide sequence ID" value="NZ_JACHNU010000002.1"/>
</dbReference>